<sequence length="542" mass="61249">MKNIKLVILTTLVAITSYGFTTFKNDFFEIAKQIEIFTNLYKEINMNYVDEVNPAALMDKAIEAMLSDLDPYTVYWNEQEIQNARIQNSGTYTGIGAEVISTPEAILINNILKDSPADKAGLKLGDEIIKIGNIRVRDYNEDAGELLKGATDTEVILELNRNSTVKTLILKRGIVKEKAVPFYKLLENNTGYIVLSQFTRSASSEVIEAFQKLKAEGATQLILDLRNNPGGLLSEAVNVSNVFIEKGTTITFTKSAIEKYNQTYATQNKALDTEIPLTVLINENSASASEIVAGSLQDLDRAVVIGSRSFGKGLVQRPKKLNYGTQAKITISRYYTPSGRCIQALDYRDGESIRKEKKEYTEFKTKNQRSVYDGGGIKPDLEVNVEKESKWVKALKKENLIFDFSVNYVSENTDLKLEDFKFNSAIVDDFRKFINDKNFRFKTETDKKIEELKEIAASEDYLKSIQSSLSGLQKELDEEKKEAFQEETQTLKRLITENILRILGYDEAVYTYYTEEGEVIDSAIAILNNESGYREILGYKKN</sequence>
<feature type="coiled-coil region" evidence="6">
    <location>
        <begin position="462"/>
        <end position="489"/>
    </location>
</feature>
<dbReference type="PROSITE" id="PS50106">
    <property type="entry name" value="PDZ"/>
    <property type="match status" value="1"/>
</dbReference>
<evidence type="ECO:0000313" key="8">
    <source>
        <dbReference type="EMBL" id="NEV92982.1"/>
    </source>
</evidence>
<dbReference type="CDD" id="cd07560">
    <property type="entry name" value="Peptidase_S41_CPP"/>
    <property type="match status" value="1"/>
</dbReference>
<dbReference type="Gene3D" id="2.30.42.10">
    <property type="match status" value="1"/>
</dbReference>
<dbReference type="Pfam" id="PF17820">
    <property type="entry name" value="PDZ_6"/>
    <property type="match status" value="1"/>
</dbReference>
<evidence type="ECO:0000256" key="6">
    <source>
        <dbReference type="SAM" id="Coils"/>
    </source>
</evidence>
<comment type="similarity">
    <text evidence="1 5">Belongs to the peptidase S41A family.</text>
</comment>
<proteinExistence type="inferred from homology"/>
<name>A0A6B3QYW0_9FLAO</name>
<organism evidence="8 9">
    <name type="scientific">Psychroflexus aurantiacus</name>
    <dbReference type="NCBI Taxonomy" id="2709310"/>
    <lineage>
        <taxon>Bacteria</taxon>
        <taxon>Pseudomonadati</taxon>
        <taxon>Bacteroidota</taxon>
        <taxon>Flavobacteriia</taxon>
        <taxon>Flavobacteriales</taxon>
        <taxon>Flavobacteriaceae</taxon>
        <taxon>Psychroflexus</taxon>
    </lineage>
</organism>
<dbReference type="SMART" id="SM00245">
    <property type="entry name" value="TSPc"/>
    <property type="match status" value="1"/>
</dbReference>
<dbReference type="GO" id="GO:0007165">
    <property type="term" value="P:signal transduction"/>
    <property type="evidence" value="ECO:0007669"/>
    <property type="project" value="TreeGrafter"/>
</dbReference>
<dbReference type="SUPFAM" id="SSF50156">
    <property type="entry name" value="PDZ domain-like"/>
    <property type="match status" value="1"/>
</dbReference>
<reference evidence="8 9" key="1">
    <citation type="submission" date="2020-02" db="EMBL/GenBank/DDBJ databases">
        <title>Flavobacteriaceae Psychroflexus bacterium YR1-1, complete genome.</title>
        <authorList>
            <person name="Li Y."/>
            <person name="Wu S."/>
        </authorList>
    </citation>
    <scope>NUCLEOTIDE SEQUENCE [LARGE SCALE GENOMIC DNA]</scope>
    <source>
        <strain evidence="8 9">YR1-1</strain>
    </source>
</reference>
<dbReference type="InterPro" id="IPR001478">
    <property type="entry name" value="PDZ"/>
</dbReference>
<evidence type="ECO:0000313" key="9">
    <source>
        <dbReference type="Proteomes" id="UP000478505"/>
    </source>
</evidence>
<dbReference type="InterPro" id="IPR005151">
    <property type="entry name" value="Tail-specific_protease"/>
</dbReference>
<keyword evidence="2 5" id="KW-0645">Protease</keyword>
<dbReference type="InterPro" id="IPR036034">
    <property type="entry name" value="PDZ_sf"/>
</dbReference>
<keyword evidence="9" id="KW-1185">Reference proteome</keyword>
<dbReference type="GO" id="GO:0006508">
    <property type="term" value="P:proteolysis"/>
    <property type="evidence" value="ECO:0007669"/>
    <property type="project" value="UniProtKB-KW"/>
</dbReference>
<dbReference type="EMBL" id="JAAIKD010000001">
    <property type="protein sequence ID" value="NEV92982.1"/>
    <property type="molecule type" value="Genomic_DNA"/>
</dbReference>
<evidence type="ECO:0000256" key="2">
    <source>
        <dbReference type="ARBA" id="ARBA00022670"/>
    </source>
</evidence>
<evidence type="ECO:0000259" key="7">
    <source>
        <dbReference type="PROSITE" id="PS50106"/>
    </source>
</evidence>
<accession>A0A6B3QYW0</accession>
<feature type="domain" description="PDZ" evidence="7">
    <location>
        <begin position="80"/>
        <end position="174"/>
    </location>
</feature>
<dbReference type="GO" id="GO:0008236">
    <property type="term" value="F:serine-type peptidase activity"/>
    <property type="evidence" value="ECO:0007669"/>
    <property type="project" value="UniProtKB-KW"/>
</dbReference>
<evidence type="ECO:0000256" key="1">
    <source>
        <dbReference type="ARBA" id="ARBA00009179"/>
    </source>
</evidence>
<dbReference type="Proteomes" id="UP000478505">
    <property type="component" value="Unassembled WGS sequence"/>
</dbReference>
<dbReference type="RefSeq" id="WP_164003691.1">
    <property type="nucleotide sequence ID" value="NZ_JAAIKD010000001.1"/>
</dbReference>
<dbReference type="InterPro" id="IPR041489">
    <property type="entry name" value="PDZ_6"/>
</dbReference>
<dbReference type="InterPro" id="IPR029045">
    <property type="entry name" value="ClpP/crotonase-like_dom_sf"/>
</dbReference>
<dbReference type="NCBIfam" id="TIGR00225">
    <property type="entry name" value="prc"/>
    <property type="match status" value="1"/>
</dbReference>
<evidence type="ECO:0000256" key="3">
    <source>
        <dbReference type="ARBA" id="ARBA00022801"/>
    </source>
</evidence>
<dbReference type="PANTHER" id="PTHR32060:SF30">
    <property type="entry name" value="CARBOXY-TERMINAL PROCESSING PROTEASE CTPA"/>
    <property type="match status" value="1"/>
</dbReference>
<dbReference type="Pfam" id="PF03572">
    <property type="entry name" value="Peptidase_S41"/>
    <property type="match status" value="1"/>
</dbReference>
<protein>
    <submittedName>
        <fullName evidence="8">S41 family peptidase</fullName>
    </submittedName>
</protein>
<keyword evidence="4 5" id="KW-0720">Serine protease</keyword>
<dbReference type="Gene3D" id="3.90.226.10">
    <property type="entry name" value="2-enoyl-CoA Hydratase, Chain A, domain 1"/>
    <property type="match status" value="1"/>
</dbReference>
<keyword evidence="3 5" id="KW-0378">Hydrolase</keyword>
<evidence type="ECO:0000256" key="5">
    <source>
        <dbReference type="RuleBase" id="RU004404"/>
    </source>
</evidence>
<keyword evidence="6" id="KW-0175">Coiled coil</keyword>
<dbReference type="SUPFAM" id="SSF52096">
    <property type="entry name" value="ClpP/crotonase"/>
    <property type="match status" value="1"/>
</dbReference>
<evidence type="ECO:0000256" key="4">
    <source>
        <dbReference type="ARBA" id="ARBA00022825"/>
    </source>
</evidence>
<dbReference type="Pfam" id="PF22694">
    <property type="entry name" value="CtpB_N-like"/>
    <property type="match status" value="1"/>
</dbReference>
<dbReference type="InterPro" id="IPR004447">
    <property type="entry name" value="Peptidase_S41A"/>
</dbReference>
<dbReference type="AlphaFoldDB" id="A0A6B3QYW0"/>
<dbReference type="PANTHER" id="PTHR32060">
    <property type="entry name" value="TAIL-SPECIFIC PROTEASE"/>
    <property type="match status" value="1"/>
</dbReference>
<comment type="caution">
    <text evidence="8">The sequence shown here is derived from an EMBL/GenBank/DDBJ whole genome shotgun (WGS) entry which is preliminary data.</text>
</comment>
<dbReference type="Gene3D" id="3.30.750.44">
    <property type="match status" value="1"/>
</dbReference>
<dbReference type="CDD" id="cd06782">
    <property type="entry name" value="cpPDZ_CPP-like"/>
    <property type="match status" value="1"/>
</dbReference>
<dbReference type="InterPro" id="IPR055210">
    <property type="entry name" value="CtpA/B_N"/>
</dbReference>
<dbReference type="GO" id="GO:0004175">
    <property type="term" value="F:endopeptidase activity"/>
    <property type="evidence" value="ECO:0007669"/>
    <property type="project" value="TreeGrafter"/>
</dbReference>
<gene>
    <name evidence="8" type="ORF">G3567_02325</name>
</gene>
<dbReference type="GO" id="GO:0030288">
    <property type="term" value="C:outer membrane-bounded periplasmic space"/>
    <property type="evidence" value="ECO:0007669"/>
    <property type="project" value="TreeGrafter"/>
</dbReference>
<dbReference type="SMART" id="SM00228">
    <property type="entry name" value="PDZ"/>
    <property type="match status" value="1"/>
</dbReference>